<dbReference type="Proteomes" id="UP000828941">
    <property type="component" value="Chromosome 12"/>
</dbReference>
<protein>
    <submittedName>
        <fullName evidence="1">Uncharacterized protein</fullName>
    </submittedName>
</protein>
<sequence length="611" mass="67420">MDLESECSAFESVEENELDQEKSSHDDENSTRNNGSIANESCKLGCQGDSDANAITADENGNVVGRASEEPVHLSLGSPPTKKGYGLKKWRRIRRDNIVKDPNTSLDSNKILKRGLALPANSGKSQPFPFDVKQNTEGSIGSSNMLKDVGFSDGFAIRGSSSDSRYAAGSSFAAGTDSENSEDQSSKSSTAGSVPKFRYDLLAVLGHVPDKSRIKNTSSKNLANSTQKVQQGKGRIESSKKHRGERVKMENENSHSSMESDSRSSNFKQGVFEVTSNGKHSERPIIFYGSNNDEAHTNEQFLEELQAGSCKENMGENEDLLQEDSAANSSWNAKEEKSENNQPSTVGDPLIESIRSLQSMQETLEEEVKKLRETGNEPLSPDDDSIKSSSAAANITTIDPEFRKSYGQTDIEGTKQPASSSLELQVSSLAQNVNILESKLEESQGMIAFKDSKIAELEAVLRSSKFPKEESCSTLDLEEEQYMEAEVEGLFRQKIEAEVECLTITKMMENLKVAADLKLTLLEGQETLFGKQGQVLNKIAETKNKASALKIQAEELEKYSDDILEVEETLKMQKRVCKVTCYFFIQFILLIFVFWLLVLQPLPNARVVVPT</sequence>
<evidence type="ECO:0000313" key="2">
    <source>
        <dbReference type="Proteomes" id="UP000828941"/>
    </source>
</evidence>
<dbReference type="EMBL" id="CM039437">
    <property type="protein sequence ID" value="KAI4305063.1"/>
    <property type="molecule type" value="Genomic_DNA"/>
</dbReference>
<gene>
    <name evidence="1" type="ORF">L6164_028452</name>
</gene>
<reference evidence="1 2" key="1">
    <citation type="journal article" date="2022" name="DNA Res.">
        <title>Chromosomal-level genome assembly of the orchid tree Bauhinia variegata (Leguminosae; Cercidoideae) supports the allotetraploid origin hypothesis of Bauhinia.</title>
        <authorList>
            <person name="Zhong Y."/>
            <person name="Chen Y."/>
            <person name="Zheng D."/>
            <person name="Pang J."/>
            <person name="Liu Y."/>
            <person name="Luo S."/>
            <person name="Meng S."/>
            <person name="Qian L."/>
            <person name="Wei D."/>
            <person name="Dai S."/>
            <person name="Zhou R."/>
        </authorList>
    </citation>
    <scope>NUCLEOTIDE SEQUENCE [LARGE SCALE GENOMIC DNA]</scope>
    <source>
        <strain evidence="1">BV-YZ2020</strain>
    </source>
</reference>
<name>A0ACB9L6I9_BAUVA</name>
<evidence type="ECO:0000313" key="1">
    <source>
        <dbReference type="EMBL" id="KAI4305063.1"/>
    </source>
</evidence>
<accession>A0ACB9L6I9</accession>
<organism evidence="1 2">
    <name type="scientific">Bauhinia variegata</name>
    <name type="common">Purple orchid tree</name>
    <name type="synonym">Phanera variegata</name>
    <dbReference type="NCBI Taxonomy" id="167791"/>
    <lineage>
        <taxon>Eukaryota</taxon>
        <taxon>Viridiplantae</taxon>
        <taxon>Streptophyta</taxon>
        <taxon>Embryophyta</taxon>
        <taxon>Tracheophyta</taxon>
        <taxon>Spermatophyta</taxon>
        <taxon>Magnoliopsida</taxon>
        <taxon>eudicotyledons</taxon>
        <taxon>Gunneridae</taxon>
        <taxon>Pentapetalae</taxon>
        <taxon>rosids</taxon>
        <taxon>fabids</taxon>
        <taxon>Fabales</taxon>
        <taxon>Fabaceae</taxon>
        <taxon>Cercidoideae</taxon>
        <taxon>Cercideae</taxon>
        <taxon>Bauhiniinae</taxon>
        <taxon>Bauhinia</taxon>
    </lineage>
</organism>
<comment type="caution">
    <text evidence="1">The sequence shown here is derived from an EMBL/GenBank/DDBJ whole genome shotgun (WGS) entry which is preliminary data.</text>
</comment>
<proteinExistence type="predicted"/>
<keyword evidence="2" id="KW-1185">Reference proteome</keyword>